<evidence type="ECO:0000259" key="2">
    <source>
        <dbReference type="PROSITE" id="PS50866"/>
    </source>
</evidence>
<evidence type="ECO:0000313" key="4">
    <source>
        <dbReference type="Proteomes" id="UP001054837"/>
    </source>
</evidence>
<accession>A0AAV4TX33</accession>
<dbReference type="SUPFAM" id="SSF101576">
    <property type="entry name" value="Supernatant protein factor (SPF), C-terminal domain"/>
    <property type="match status" value="1"/>
</dbReference>
<evidence type="ECO:0000259" key="1">
    <source>
        <dbReference type="PROSITE" id="PS50191"/>
    </source>
</evidence>
<dbReference type="SUPFAM" id="SSF52087">
    <property type="entry name" value="CRAL/TRIO domain"/>
    <property type="match status" value="1"/>
</dbReference>
<dbReference type="InterPro" id="IPR001251">
    <property type="entry name" value="CRAL-TRIO_dom"/>
</dbReference>
<dbReference type="InterPro" id="IPR009038">
    <property type="entry name" value="GOLD_dom"/>
</dbReference>
<dbReference type="InterPro" id="IPR036273">
    <property type="entry name" value="CRAL/TRIO_N_dom_sf"/>
</dbReference>
<dbReference type="PROSITE" id="PS50191">
    <property type="entry name" value="CRAL_TRIO"/>
    <property type="match status" value="1"/>
</dbReference>
<dbReference type="GO" id="GO:0005737">
    <property type="term" value="C:cytoplasm"/>
    <property type="evidence" value="ECO:0007669"/>
    <property type="project" value="TreeGrafter"/>
</dbReference>
<dbReference type="SUPFAM" id="SSF46938">
    <property type="entry name" value="CRAL/TRIO N-terminal domain"/>
    <property type="match status" value="1"/>
</dbReference>
<name>A0AAV4TX33_9ARAC</name>
<keyword evidence="4" id="KW-1185">Reference proteome</keyword>
<comment type="caution">
    <text evidence="3">The sequence shown here is derived from an EMBL/GenBank/DDBJ whole genome shotgun (WGS) entry which is preliminary data.</text>
</comment>
<dbReference type="InterPro" id="IPR051064">
    <property type="entry name" value="SEC14/CRAL-TRIO_domain"/>
</dbReference>
<protein>
    <submittedName>
        <fullName evidence="3">SEC14-like protein 2</fullName>
    </submittedName>
</protein>
<dbReference type="InterPro" id="IPR036865">
    <property type="entry name" value="CRAL-TRIO_dom_sf"/>
</dbReference>
<gene>
    <name evidence="3" type="primary">SEC14L2</name>
    <name evidence="3" type="ORF">CDAR_192241</name>
</gene>
<evidence type="ECO:0000313" key="3">
    <source>
        <dbReference type="EMBL" id="GIY49837.1"/>
    </source>
</evidence>
<dbReference type="PROSITE" id="PS50866">
    <property type="entry name" value="GOLD"/>
    <property type="match status" value="1"/>
</dbReference>
<proteinExistence type="predicted"/>
<dbReference type="PANTHER" id="PTHR23324:SF83">
    <property type="entry name" value="SEC14-LIKE PROTEIN 2"/>
    <property type="match status" value="1"/>
</dbReference>
<organism evidence="3 4">
    <name type="scientific">Caerostris darwini</name>
    <dbReference type="NCBI Taxonomy" id="1538125"/>
    <lineage>
        <taxon>Eukaryota</taxon>
        <taxon>Metazoa</taxon>
        <taxon>Ecdysozoa</taxon>
        <taxon>Arthropoda</taxon>
        <taxon>Chelicerata</taxon>
        <taxon>Arachnida</taxon>
        <taxon>Araneae</taxon>
        <taxon>Araneomorphae</taxon>
        <taxon>Entelegynae</taxon>
        <taxon>Araneoidea</taxon>
        <taxon>Araneidae</taxon>
        <taxon>Caerostris</taxon>
    </lineage>
</organism>
<dbReference type="InterPro" id="IPR036598">
    <property type="entry name" value="GOLD_dom_sf"/>
</dbReference>
<dbReference type="CDD" id="cd00170">
    <property type="entry name" value="SEC14"/>
    <property type="match status" value="1"/>
</dbReference>
<feature type="domain" description="GOLD" evidence="2">
    <location>
        <begin position="269"/>
        <end position="386"/>
    </location>
</feature>
<dbReference type="SMART" id="SM00516">
    <property type="entry name" value="SEC14"/>
    <property type="match status" value="1"/>
</dbReference>
<dbReference type="EMBL" id="BPLQ01010303">
    <property type="protein sequence ID" value="GIY49837.1"/>
    <property type="molecule type" value="Genomic_DNA"/>
</dbReference>
<feature type="domain" description="CRAL-TRIO" evidence="1">
    <location>
        <begin position="76"/>
        <end position="251"/>
    </location>
</feature>
<dbReference type="Pfam" id="PF00650">
    <property type="entry name" value="CRAL_TRIO"/>
    <property type="match status" value="1"/>
</dbReference>
<dbReference type="InterPro" id="IPR011074">
    <property type="entry name" value="CRAL/TRIO_N_dom"/>
</dbReference>
<dbReference type="Proteomes" id="UP001054837">
    <property type="component" value="Unassembled WGS sequence"/>
</dbReference>
<dbReference type="SMART" id="SM01100">
    <property type="entry name" value="CRAL_TRIO_N"/>
    <property type="match status" value="1"/>
</dbReference>
<dbReference type="Gene3D" id="2.60.120.680">
    <property type="entry name" value="GOLD domain"/>
    <property type="match status" value="1"/>
</dbReference>
<dbReference type="PRINTS" id="PR00180">
    <property type="entry name" value="CRETINALDHBP"/>
</dbReference>
<dbReference type="AlphaFoldDB" id="A0AAV4TX33"/>
<sequence>MHGLEDLSLKEREAVIELKRRVSGEISDSLKNDVNLYLRFVRARDLNLDLAENMLRNHIAWRVANQIDSILTTYKAEEVVIKYLPMTRICFDKEGAVVRYFDFGNMDCKGILKSCKTNLVIKSVVQQFEEDVVLMKKQSEKLGKNIQQWIYILDFDNYSFAKATHKATVEALIQLFQTYEANYPERLKAAYITNASVYFSIIFSMIKPLLSGNTIKKISIYGKEGWKENLLEVIDADVLPGFLGGNRTDPDGNANCVQSVKHGQNVPKEYYMTKSINRLKDQPTAKKLIVSRKSKTPIELDVDEAGSTIEYEFETDSKDIGFGLFYKETANNKCECVELIPKQRIDTHLSSETGLFLCDKAGIYILLFDNTYSWIHQKEIYYKVQVVPPVINLN</sequence>
<dbReference type="PANTHER" id="PTHR23324">
    <property type="entry name" value="SEC14 RELATED PROTEIN"/>
    <property type="match status" value="1"/>
</dbReference>
<reference evidence="3 4" key="1">
    <citation type="submission" date="2021-06" db="EMBL/GenBank/DDBJ databases">
        <title>Caerostris darwini draft genome.</title>
        <authorList>
            <person name="Kono N."/>
            <person name="Arakawa K."/>
        </authorList>
    </citation>
    <scope>NUCLEOTIDE SEQUENCE [LARGE SCALE GENOMIC DNA]</scope>
</reference>
<dbReference type="Gene3D" id="3.40.525.10">
    <property type="entry name" value="CRAL-TRIO lipid binding domain"/>
    <property type="match status" value="1"/>
</dbReference>